<name>A0A176VYJ4_MARPO</name>
<keyword evidence="2" id="KW-1185">Reference proteome</keyword>
<dbReference type="Proteomes" id="UP000077202">
    <property type="component" value="Unassembled WGS sequence"/>
</dbReference>
<dbReference type="EMBL" id="LVLJ01002289">
    <property type="protein sequence ID" value="OAE25879.1"/>
    <property type="molecule type" value="Genomic_DNA"/>
</dbReference>
<organism evidence="1 2">
    <name type="scientific">Marchantia polymorpha subsp. ruderalis</name>
    <dbReference type="NCBI Taxonomy" id="1480154"/>
    <lineage>
        <taxon>Eukaryota</taxon>
        <taxon>Viridiplantae</taxon>
        <taxon>Streptophyta</taxon>
        <taxon>Embryophyta</taxon>
        <taxon>Marchantiophyta</taxon>
        <taxon>Marchantiopsida</taxon>
        <taxon>Marchantiidae</taxon>
        <taxon>Marchantiales</taxon>
        <taxon>Marchantiaceae</taxon>
        <taxon>Marchantia</taxon>
    </lineage>
</organism>
<comment type="caution">
    <text evidence="1">The sequence shown here is derived from an EMBL/GenBank/DDBJ whole genome shotgun (WGS) entry which is preliminary data.</text>
</comment>
<accession>A0A176VYJ4</accession>
<proteinExistence type="predicted"/>
<evidence type="ECO:0000313" key="1">
    <source>
        <dbReference type="EMBL" id="OAE25879.1"/>
    </source>
</evidence>
<evidence type="ECO:0000313" key="2">
    <source>
        <dbReference type="Proteomes" id="UP000077202"/>
    </source>
</evidence>
<gene>
    <name evidence="1" type="ORF">AXG93_2145s1790</name>
</gene>
<reference evidence="1" key="1">
    <citation type="submission" date="2016-03" db="EMBL/GenBank/DDBJ databases">
        <title>Mechanisms controlling the formation of the plant cell surface in tip-growing cells are functionally conserved among land plants.</title>
        <authorList>
            <person name="Honkanen S."/>
            <person name="Jones V.A."/>
            <person name="Morieri G."/>
            <person name="Champion C."/>
            <person name="Hetherington A.J."/>
            <person name="Kelly S."/>
            <person name="Saint-Marcoux D."/>
            <person name="Proust H."/>
            <person name="Prescott H."/>
            <person name="Dolan L."/>
        </authorList>
    </citation>
    <scope>NUCLEOTIDE SEQUENCE [LARGE SCALE GENOMIC DNA]</scope>
    <source>
        <tissue evidence="1">Whole gametophyte</tissue>
    </source>
</reference>
<sequence>MSPIKRLPMPDGPIGKKVCAYTFSPVYGMEKTTLAGHGSVTVVVCRARFLRDERGRLGGAILSEPLHCQARISRGLHLPSGDGRAGSNTHSEERNTLQMFLRAHECESSSEEFASCAMIGLGFDPGNGQGSAKSDDSFENERFPLLTRFAV</sequence>
<dbReference type="AlphaFoldDB" id="A0A176VYJ4"/>
<protein>
    <submittedName>
        <fullName evidence="1">Uncharacterized protein</fullName>
    </submittedName>
</protein>